<dbReference type="EC" id="2.2.1.6" evidence="8"/>
<dbReference type="UniPathway" id="UPA00049">
    <property type="reaction ID" value="UER00059"/>
</dbReference>
<feature type="domain" description="ACT" evidence="9">
    <location>
        <begin position="4"/>
        <end position="78"/>
    </location>
</feature>
<proteinExistence type="inferred from homology"/>
<evidence type="ECO:0000256" key="2">
    <source>
        <dbReference type="ARBA" id="ARBA00005025"/>
    </source>
</evidence>
<comment type="pathway">
    <text evidence="1 8">Amino-acid biosynthesis; L-isoleucine biosynthesis; L-isoleucine from 2-oxobutanoate: step 1/4.</text>
</comment>
<evidence type="ECO:0000256" key="5">
    <source>
        <dbReference type="ARBA" id="ARBA00022605"/>
    </source>
</evidence>
<dbReference type="InterPro" id="IPR004789">
    <property type="entry name" value="Acetalactate_synth_ssu"/>
</dbReference>
<dbReference type="GO" id="GO:1990610">
    <property type="term" value="F:acetolactate synthase regulator activity"/>
    <property type="evidence" value="ECO:0007669"/>
    <property type="project" value="UniProtKB-UniRule"/>
</dbReference>
<reference evidence="10 11" key="1">
    <citation type="journal article" date="2019" name="Front. Microbiol.">
        <title>Thermoanaerosceptrum fracticalcis gen. nov. sp. nov., a Novel Fumarate-Fermenting Microorganism From a Deep Fractured Carbonate Aquifer of the US Great Basin.</title>
        <authorList>
            <person name="Hamilton-Brehm S.D."/>
            <person name="Stewart L.E."/>
            <person name="Zavarin M."/>
            <person name="Caldwell M."/>
            <person name="Lawson P.A."/>
            <person name="Onstott T.C."/>
            <person name="Grzymski J."/>
            <person name="Neveux I."/>
            <person name="Lollar B.S."/>
            <person name="Russell C.E."/>
            <person name="Moser D.P."/>
        </authorList>
    </citation>
    <scope>NUCLEOTIDE SEQUENCE [LARGE SCALE GENOMIC DNA]</scope>
    <source>
        <strain evidence="10 11">DRI-13</strain>
    </source>
</reference>
<dbReference type="PANTHER" id="PTHR30239:SF0">
    <property type="entry name" value="ACETOLACTATE SYNTHASE SMALL SUBUNIT 1, CHLOROPLASTIC"/>
    <property type="match status" value="1"/>
</dbReference>
<dbReference type="GO" id="GO:0009099">
    <property type="term" value="P:L-valine biosynthetic process"/>
    <property type="evidence" value="ECO:0007669"/>
    <property type="project" value="UniProtKB-UniRule"/>
</dbReference>
<dbReference type="InterPro" id="IPR054480">
    <property type="entry name" value="AHAS_small-like_ACT"/>
</dbReference>
<dbReference type="GO" id="GO:0009097">
    <property type="term" value="P:isoleucine biosynthetic process"/>
    <property type="evidence" value="ECO:0007669"/>
    <property type="project" value="UniProtKB-UniRule"/>
</dbReference>
<comment type="function">
    <text evidence="8">Catalyzes the conversion of 2 pyruvate molecules into acetolactate in the first common step of the biosynthetic pathway of the branched-amino acids such as leucine, isoleucine, and valine.</text>
</comment>
<evidence type="ECO:0000313" key="10">
    <source>
        <dbReference type="EMBL" id="QNB46636.1"/>
    </source>
</evidence>
<comment type="similarity">
    <text evidence="3 8">Belongs to the acetolactate synthase small subunit family.</text>
</comment>
<dbReference type="PANTHER" id="PTHR30239">
    <property type="entry name" value="ACETOLACTATE SYNTHASE SMALL SUBUNIT"/>
    <property type="match status" value="1"/>
</dbReference>
<keyword evidence="8 10" id="KW-0808">Transferase</keyword>
<dbReference type="InterPro" id="IPR027271">
    <property type="entry name" value="Acetolactate_synth/TF_NikR_C"/>
</dbReference>
<dbReference type="InterPro" id="IPR039557">
    <property type="entry name" value="AHAS_ACT"/>
</dbReference>
<dbReference type="UniPathway" id="UPA00047">
    <property type="reaction ID" value="UER00055"/>
</dbReference>
<keyword evidence="11" id="KW-1185">Reference proteome</keyword>
<organism evidence="10 11">
    <name type="scientific">Thermanaerosceptrum fracticalcis</name>
    <dbReference type="NCBI Taxonomy" id="1712410"/>
    <lineage>
        <taxon>Bacteria</taxon>
        <taxon>Bacillati</taxon>
        <taxon>Bacillota</taxon>
        <taxon>Clostridia</taxon>
        <taxon>Eubacteriales</taxon>
        <taxon>Peptococcaceae</taxon>
        <taxon>Thermanaerosceptrum</taxon>
    </lineage>
</organism>
<dbReference type="PROSITE" id="PS51671">
    <property type="entry name" value="ACT"/>
    <property type="match status" value="1"/>
</dbReference>
<dbReference type="NCBIfam" id="NF008864">
    <property type="entry name" value="PRK11895.1"/>
    <property type="match status" value="1"/>
</dbReference>
<dbReference type="CDD" id="cd04878">
    <property type="entry name" value="ACT_AHAS"/>
    <property type="match status" value="1"/>
</dbReference>
<dbReference type="NCBIfam" id="TIGR00119">
    <property type="entry name" value="acolac_sm"/>
    <property type="match status" value="1"/>
</dbReference>
<dbReference type="FunFam" id="3.30.70.260:FF:000001">
    <property type="entry name" value="Acetolactate synthase, small subunit"/>
    <property type="match status" value="1"/>
</dbReference>
<dbReference type="Pfam" id="PF10369">
    <property type="entry name" value="ALS_ss_C"/>
    <property type="match status" value="1"/>
</dbReference>
<dbReference type="Proteomes" id="UP000515847">
    <property type="component" value="Chromosome"/>
</dbReference>
<dbReference type="GO" id="GO:0005829">
    <property type="term" value="C:cytosol"/>
    <property type="evidence" value="ECO:0007669"/>
    <property type="project" value="TreeGrafter"/>
</dbReference>
<dbReference type="InterPro" id="IPR019455">
    <property type="entry name" value="Acetolactate_synth_ssu_C"/>
</dbReference>
<name>A0A7G6E3I2_THEFR</name>
<dbReference type="RefSeq" id="WP_034424029.1">
    <property type="nucleotide sequence ID" value="NZ_CP045798.1"/>
</dbReference>
<evidence type="ECO:0000256" key="8">
    <source>
        <dbReference type="RuleBase" id="RU368092"/>
    </source>
</evidence>
<dbReference type="AlphaFoldDB" id="A0A7G6E3I2"/>
<dbReference type="SUPFAM" id="SSF55021">
    <property type="entry name" value="ACT-like"/>
    <property type="match status" value="2"/>
</dbReference>
<evidence type="ECO:0000313" key="11">
    <source>
        <dbReference type="Proteomes" id="UP000515847"/>
    </source>
</evidence>
<keyword evidence="6 8" id="KW-0100">Branched-chain amino acid biosynthesis</keyword>
<accession>A0A7G6E3I2</accession>
<evidence type="ECO:0000256" key="7">
    <source>
        <dbReference type="ARBA" id="ARBA00048670"/>
    </source>
</evidence>
<comment type="subunit">
    <text evidence="4 8">Dimer of large and small chains.</text>
</comment>
<dbReference type="GO" id="GO:0003984">
    <property type="term" value="F:acetolactate synthase activity"/>
    <property type="evidence" value="ECO:0007669"/>
    <property type="project" value="UniProtKB-UniRule"/>
</dbReference>
<dbReference type="OrthoDB" id="9787365at2"/>
<dbReference type="InterPro" id="IPR002912">
    <property type="entry name" value="ACT_dom"/>
</dbReference>
<gene>
    <name evidence="10" type="primary">ilvN</name>
    <name evidence="10" type="ORF">BR63_10170</name>
</gene>
<dbReference type="Gene3D" id="3.30.70.260">
    <property type="match status" value="1"/>
</dbReference>
<evidence type="ECO:0000256" key="6">
    <source>
        <dbReference type="ARBA" id="ARBA00023304"/>
    </source>
</evidence>
<dbReference type="EMBL" id="CP045798">
    <property type="protein sequence ID" value="QNB46636.1"/>
    <property type="molecule type" value="Genomic_DNA"/>
</dbReference>
<dbReference type="InterPro" id="IPR045865">
    <property type="entry name" value="ACT-like_dom_sf"/>
</dbReference>
<protein>
    <recommendedName>
        <fullName evidence="8">Acetolactate synthase small subunit</fullName>
        <shortName evidence="8">AHAS</shortName>
        <shortName evidence="8">ALS</shortName>
        <ecNumber evidence="8">2.2.1.6</ecNumber>
    </recommendedName>
    <alternativeName>
        <fullName evidence="8">Acetohydroxy-acid synthase small subunit</fullName>
    </alternativeName>
</protein>
<evidence type="ECO:0000256" key="1">
    <source>
        <dbReference type="ARBA" id="ARBA00004974"/>
    </source>
</evidence>
<dbReference type="FunFam" id="3.30.70.1150:FF:000001">
    <property type="entry name" value="Acetolactate synthase small subunit"/>
    <property type="match status" value="1"/>
</dbReference>
<dbReference type="KEGG" id="tfr:BR63_10170"/>
<dbReference type="Gene3D" id="3.30.70.1150">
    <property type="entry name" value="ACT-like. Chain A, domain 2"/>
    <property type="match status" value="1"/>
</dbReference>
<keyword evidence="5 8" id="KW-0028">Amino-acid biosynthesis</keyword>
<comment type="pathway">
    <text evidence="2 8">Amino-acid biosynthesis; L-valine biosynthesis; L-valine from pyruvate: step 1/4.</text>
</comment>
<evidence type="ECO:0000256" key="4">
    <source>
        <dbReference type="ARBA" id="ARBA00011744"/>
    </source>
</evidence>
<evidence type="ECO:0000256" key="3">
    <source>
        <dbReference type="ARBA" id="ARBA00006341"/>
    </source>
</evidence>
<comment type="catalytic activity">
    <reaction evidence="7 8">
        <text>2 pyruvate + H(+) = (2S)-2-acetolactate + CO2</text>
        <dbReference type="Rhea" id="RHEA:25249"/>
        <dbReference type="ChEBI" id="CHEBI:15361"/>
        <dbReference type="ChEBI" id="CHEBI:15378"/>
        <dbReference type="ChEBI" id="CHEBI:16526"/>
        <dbReference type="ChEBI" id="CHEBI:58476"/>
        <dbReference type="EC" id="2.2.1.6"/>
    </reaction>
</comment>
<dbReference type="Pfam" id="PF22629">
    <property type="entry name" value="ACT_AHAS_ss"/>
    <property type="match status" value="1"/>
</dbReference>
<sequence length="159" mass="17864">MRHTLAVLVENHPGVLSRVAGLFARRGYNIESLVVGETEDKTVSRITLVVEGDEKVIEQVSKQLNKQVDVIKVNDITNEETVERQLLLLKVAADPPVRQEIMQIVEIFRCRIVDIGRRSLIIEATGDEEKIQAIIKSLQPFGIQELVRTGKVAMVRGQK</sequence>
<evidence type="ECO:0000259" key="9">
    <source>
        <dbReference type="PROSITE" id="PS51671"/>
    </source>
</evidence>